<proteinExistence type="inferred from homology"/>
<dbReference type="Proteomes" id="UP000297866">
    <property type="component" value="Unassembled WGS sequence"/>
</dbReference>
<dbReference type="GO" id="GO:0071973">
    <property type="term" value="P:bacterial-type flagellum-dependent cell motility"/>
    <property type="evidence" value="ECO:0007669"/>
    <property type="project" value="TreeGrafter"/>
</dbReference>
<dbReference type="GO" id="GO:0009424">
    <property type="term" value="C:bacterial-type flagellum hook"/>
    <property type="evidence" value="ECO:0007669"/>
    <property type="project" value="UniProtKB-UniRule"/>
</dbReference>
<comment type="subcellular location">
    <subcellularLocation>
        <location evidence="5">Secreted</location>
    </subcellularLocation>
    <subcellularLocation>
        <location evidence="5">Bacterial flagellum</location>
    </subcellularLocation>
</comment>
<dbReference type="PANTHER" id="PTHR30288">
    <property type="entry name" value="FLAGELLAR CAP/ASSEMBLY PROTEIN FLID"/>
    <property type="match status" value="1"/>
</dbReference>
<evidence type="ECO:0000259" key="7">
    <source>
        <dbReference type="Pfam" id="PF07195"/>
    </source>
</evidence>
<keyword evidence="5" id="KW-0964">Secreted</keyword>
<evidence type="ECO:0000256" key="2">
    <source>
        <dbReference type="ARBA" id="ARBA00011255"/>
    </source>
</evidence>
<dbReference type="EMBL" id="SOEZ01000078">
    <property type="protein sequence ID" value="TFB46790.1"/>
    <property type="molecule type" value="Genomic_DNA"/>
</dbReference>
<dbReference type="InterPro" id="IPR010809">
    <property type="entry name" value="FliD_C"/>
</dbReference>
<evidence type="ECO:0000256" key="1">
    <source>
        <dbReference type="ARBA" id="ARBA00009764"/>
    </source>
</evidence>
<dbReference type="InterPro" id="IPR003481">
    <property type="entry name" value="FliD_N"/>
</dbReference>
<dbReference type="InterPro" id="IPR040026">
    <property type="entry name" value="FliD"/>
</dbReference>
<accession>A0A4R8UAD6</accession>
<dbReference type="OrthoDB" id="5241527at2"/>
<feature type="domain" description="Flagellar hook-associated protein 2 N-terminal" evidence="6">
    <location>
        <begin position="10"/>
        <end position="105"/>
    </location>
</feature>
<comment type="function">
    <text evidence="5">Required for morphogenesis and for the elongation of the flagellar filament by facilitating polymerization of the flagellin monomers at the tip of growing filament. Forms a capping structure, which prevents flagellin subunits (transported through the central channel of the flagellum) from leaking out without polymerization at the distal end.</text>
</comment>
<comment type="subunit">
    <text evidence="2 5">Homopentamer.</text>
</comment>
<comment type="similarity">
    <text evidence="1 5">Belongs to the FliD family.</text>
</comment>
<dbReference type="Pfam" id="PF07195">
    <property type="entry name" value="FliD_C"/>
    <property type="match status" value="1"/>
</dbReference>
<keyword evidence="9" id="KW-1185">Reference proteome</keyword>
<evidence type="ECO:0000256" key="5">
    <source>
        <dbReference type="RuleBase" id="RU362066"/>
    </source>
</evidence>
<dbReference type="GO" id="GO:0009421">
    <property type="term" value="C:bacterial-type flagellum filament cap"/>
    <property type="evidence" value="ECO:0007669"/>
    <property type="project" value="InterPro"/>
</dbReference>
<dbReference type="GO" id="GO:0007155">
    <property type="term" value="P:cell adhesion"/>
    <property type="evidence" value="ECO:0007669"/>
    <property type="project" value="InterPro"/>
</dbReference>
<keyword evidence="8" id="KW-0969">Cilium</keyword>
<keyword evidence="4 5" id="KW-0975">Bacterial flagellum</keyword>
<dbReference type="GO" id="GO:0005576">
    <property type="term" value="C:extracellular region"/>
    <property type="evidence" value="ECO:0007669"/>
    <property type="project" value="UniProtKB-SubCell"/>
</dbReference>
<keyword evidence="8" id="KW-0282">Flagellum</keyword>
<keyword evidence="3" id="KW-0175">Coiled coil</keyword>
<evidence type="ECO:0000313" key="8">
    <source>
        <dbReference type="EMBL" id="TFB46790.1"/>
    </source>
</evidence>
<name>A0A4R8UAD6_9MICO</name>
<evidence type="ECO:0000256" key="4">
    <source>
        <dbReference type="ARBA" id="ARBA00023143"/>
    </source>
</evidence>
<gene>
    <name evidence="8" type="ORF">E3O23_16690</name>
</gene>
<sequence length="438" mass="43655">MSMAIDGLVSGLDTTGLIKSLMQLEAVPQTLLKNKVSESTALISALQGLNTSVAGLATLATKTAKTDSLDLFTASSSPPTVTAAVTTGASAGQIDLVVDKLAQTHVSVSDALTAWPDTSLTITSAGGTPTTITAASTSLDDVVSAINTAGAGVTATKVAVGAAGFRLQLTATASGAAGSFTVSGTAAAMTEVKAGQDAQVTLWAGTSAAQAITSSTNTFANLLPGVAITVSAVSVDPVSVKVARNDAAISTVASDLVNGLNGVFALIATKSAVVNSTTGSGAAVVSGGVFTGDSTVRDINQRILSAASLPVNGRSPSEIGISISKTGTMEFNATKFAAALQKDPAGVEATLQEIASRVSVAASSASDKFSGQITAKVTGQQSLVKDLGNRIADWDLRLASRKSSLERTYAALEVQLSNMNSQSSWLSAQIAGLPSGGA</sequence>
<dbReference type="Pfam" id="PF02465">
    <property type="entry name" value="FliD_N"/>
    <property type="match status" value="1"/>
</dbReference>
<evidence type="ECO:0000259" key="6">
    <source>
        <dbReference type="Pfam" id="PF02465"/>
    </source>
</evidence>
<evidence type="ECO:0000256" key="3">
    <source>
        <dbReference type="ARBA" id="ARBA00023054"/>
    </source>
</evidence>
<evidence type="ECO:0000313" key="9">
    <source>
        <dbReference type="Proteomes" id="UP000297866"/>
    </source>
</evidence>
<keyword evidence="8" id="KW-0966">Cell projection</keyword>
<dbReference type="PANTHER" id="PTHR30288:SF0">
    <property type="entry name" value="FLAGELLAR HOOK-ASSOCIATED PROTEIN 2"/>
    <property type="match status" value="1"/>
</dbReference>
<comment type="caution">
    <text evidence="8">The sequence shown here is derived from an EMBL/GenBank/DDBJ whole genome shotgun (WGS) entry which is preliminary data.</text>
</comment>
<organism evidence="8 9">
    <name type="scientific">Cryobacterium tagatosivorans</name>
    <dbReference type="NCBI Taxonomy" id="1259199"/>
    <lineage>
        <taxon>Bacteria</taxon>
        <taxon>Bacillati</taxon>
        <taxon>Actinomycetota</taxon>
        <taxon>Actinomycetes</taxon>
        <taxon>Micrococcales</taxon>
        <taxon>Microbacteriaceae</taxon>
        <taxon>Cryobacterium</taxon>
    </lineage>
</organism>
<reference evidence="8 9" key="1">
    <citation type="submission" date="2019-03" db="EMBL/GenBank/DDBJ databases">
        <title>Genomics of glacier-inhabiting Cryobacterium strains.</title>
        <authorList>
            <person name="Liu Q."/>
            <person name="Xin Y.-H."/>
        </authorList>
    </citation>
    <scope>NUCLEOTIDE SEQUENCE [LARGE SCALE GENOMIC DNA]</scope>
    <source>
        <strain evidence="8 9">Sr47</strain>
    </source>
</reference>
<feature type="domain" description="Flagellar hook-associated protein 2 C-terminal" evidence="7">
    <location>
        <begin position="195"/>
        <end position="421"/>
    </location>
</feature>
<protein>
    <recommendedName>
        <fullName evidence="5">Flagellar hook-associated protein 2</fullName>
        <shortName evidence="5">HAP2</shortName>
    </recommendedName>
    <alternativeName>
        <fullName evidence="5">Flagellar cap protein</fullName>
    </alternativeName>
</protein>
<dbReference type="AlphaFoldDB" id="A0A4R8UAD6"/>